<name>A0A815F7L8_9BILA</name>
<protein>
    <submittedName>
        <fullName evidence="1">Uncharacterized protein</fullName>
    </submittedName>
</protein>
<accession>A0A815F7L8</accession>
<organism evidence="1 3">
    <name type="scientific">Rotaria sordida</name>
    <dbReference type="NCBI Taxonomy" id="392033"/>
    <lineage>
        <taxon>Eukaryota</taxon>
        <taxon>Metazoa</taxon>
        <taxon>Spiralia</taxon>
        <taxon>Gnathifera</taxon>
        <taxon>Rotifera</taxon>
        <taxon>Eurotatoria</taxon>
        <taxon>Bdelloidea</taxon>
        <taxon>Philodinida</taxon>
        <taxon>Philodinidae</taxon>
        <taxon>Rotaria</taxon>
    </lineage>
</organism>
<comment type="caution">
    <text evidence="1">The sequence shown here is derived from an EMBL/GenBank/DDBJ whole genome shotgun (WGS) entry which is preliminary data.</text>
</comment>
<dbReference type="EMBL" id="CAJOAX010004933">
    <property type="protein sequence ID" value="CAF3927825.1"/>
    <property type="molecule type" value="Genomic_DNA"/>
</dbReference>
<evidence type="ECO:0000313" key="3">
    <source>
        <dbReference type="Proteomes" id="UP000663882"/>
    </source>
</evidence>
<gene>
    <name evidence="2" type="ORF">OTI717_LOCUS25182</name>
    <name evidence="1" type="ORF">RFH988_LOCUS30778</name>
</gene>
<sequence>IDSLGQVNDVIGGICCLLGLVGGIGRVSFIGTSSQSINRGSD</sequence>
<feature type="non-terminal residue" evidence="1">
    <location>
        <position position="1"/>
    </location>
</feature>
<dbReference type="AlphaFoldDB" id="A0A815F7L8"/>
<reference evidence="1" key="1">
    <citation type="submission" date="2021-02" db="EMBL/GenBank/DDBJ databases">
        <authorList>
            <person name="Nowell W R."/>
        </authorList>
    </citation>
    <scope>NUCLEOTIDE SEQUENCE</scope>
</reference>
<evidence type="ECO:0000313" key="2">
    <source>
        <dbReference type="EMBL" id="CAF3927825.1"/>
    </source>
</evidence>
<dbReference type="Proteomes" id="UP000663882">
    <property type="component" value="Unassembled WGS sequence"/>
</dbReference>
<proteinExistence type="predicted"/>
<dbReference type="Proteomes" id="UP000663823">
    <property type="component" value="Unassembled WGS sequence"/>
</dbReference>
<evidence type="ECO:0000313" key="1">
    <source>
        <dbReference type="EMBL" id="CAF1321333.1"/>
    </source>
</evidence>
<dbReference type="EMBL" id="CAJNOO010003156">
    <property type="protein sequence ID" value="CAF1321333.1"/>
    <property type="molecule type" value="Genomic_DNA"/>
</dbReference>